<reference evidence="4" key="2">
    <citation type="submission" date="2023-06" db="EMBL/GenBank/DDBJ databases">
        <authorList>
            <consortium name="Lawrence Berkeley National Laboratory"/>
            <person name="Haridas S."/>
            <person name="Hensen N."/>
            <person name="Bonometti L."/>
            <person name="Westerberg I."/>
            <person name="Brannstrom I.O."/>
            <person name="Guillou S."/>
            <person name="Cros-Aarteil S."/>
            <person name="Calhoun S."/>
            <person name="Kuo A."/>
            <person name="Mondo S."/>
            <person name="Pangilinan J."/>
            <person name="Riley R."/>
            <person name="LaButti K."/>
            <person name="Andreopoulos B."/>
            <person name="Lipzen A."/>
            <person name="Chen C."/>
            <person name="Yanf M."/>
            <person name="Daum C."/>
            <person name="Ng V."/>
            <person name="Clum A."/>
            <person name="Steindorff A."/>
            <person name="Ohm R."/>
            <person name="Martin F."/>
            <person name="Silar P."/>
            <person name="Natvig D."/>
            <person name="Lalanne C."/>
            <person name="Gautier V."/>
            <person name="Ament-velasquez S.L."/>
            <person name="Kruys A."/>
            <person name="Hutchinson M.I."/>
            <person name="Powell A.J."/>
            <person name="Barry K."/>
            <person name="Miller A.N."/>
            <person name="Grigoriev I.V."/>
            <person name="Debuchy R."/>
            <person name="Gladieux P."/>
            <person name="Thoren M.H."/>
            <person name="Johannesson H."/>
        </authorList>
    </citation>
    <scope>NUCLEOTIDE SEQUENCE</scope>
    <source>
        <strain evidence="4">CBS 232.78</strain>
    </source>
</reference>
<dbReference type="InterPro" id="IPR041622">
    <property type="entry name" value="SLATT_fungi"/>
</dbReference>
<feature type="transmembrane region" description="Helical" evidence="2">
    <location>
        <begin position="131"/>
        <end position="156"/>
    </location>
</feature>
<proteinExistence type="predicted"/>
<dbReference type="NCBIfam" id="NF033635">
    <property type="entry name" value="SLATT_fungal"/>
    <property type="match status" value="1"/>
</dbReference>
<evidence type="ECO:0000256" key="1">
    <source>
        <dbReference type="SAM" id="MobiDB-lite"/>
    </source>
</evidence>
<feature type="transmembrane region" description="Helical" evidence="2">
    <location>
        <begin position="162"/>
        <end position="181"/>
    </location>
</feature>
<dbReference type="AlphaFoldDB" id="A0AAE0U4E5"/>
<feature type="domain" description="SMODS and SLOG-associating 2TM effector" evidence="3">
    <location>
        <begin position="118"/>
        <end position="236"/>
    </location>
</feature>
<feature type="region of interest" description="Disordered" evidence="1">
    <location>
        <begin position="1"/>
        <end position="68"/>
    </location>
</feature>
<evidence type="ECO:0000313" key="5">
    <source>
        <dbReference type="Proteomes" id="UP001285441"/>
    </source>
</evidence>
<reference evidence="4" key="1">
    <citation type="journal article" date="2023" name="Mol. Phylogenet. Evol.">
        <title>Genome-scale phylogeny and comparative genomics of the fungal order Sordariales.</title>
        <authorList>
            <person name="Hensen N."/>
            <person name="Bonometti L."/>
            <person name="Westerberg I."/>
            <person name="Brannstrom I.O."/>
            <person name="Guillou S."/>
            <person name="Cros-Aarteil S."/>
            <person name="Calhoun S."/>
            <person name="Haridas S."/>
            <person name="Kuo A."/>
            <person name="Mondo S."/>
            <person name="Pangilinan J."/>
            <person name="Riley R."/>
            <person name="LaButti K."/>
            <person name="Andreopoulos B."/>
            <person name="Lipzen A."/>
            <person name="Chen C."/>
            <person name="Yan M."/>
            <person name="Daum C."/>
            <person name="Ng V."/>
            <person name="Clum A."/>
            <person name="Steindorff A."/>
            <person name="Ohm R.A."/>
            <person name="Martin F."/>
            <person name="Silar P."/>
            <person name="Natvig D.O."/>
            <person name="Lalanne C."/>
            <person name="Gautier V."/>
            <person name="Ament-Velasquez S.L."/>
            <person name="Kruys A."/>
            <person name="Hutchinson M.I."/>
            <person name="Powell A.J."/>
            <person name="Barry K."/>
            <person name="Miller A.N."/>
            <person name="Grigoriev I.V."/>
            <person name="Debuchy R."/>
            <person name="Gladieux P."/>
            <person name="Hiltunen Thoren M."/>
            <person name="Johannesson H."/>
        </authorList>
    </citation>
    <scope>NUCLEOTIDE SEQUENCE</scope>
    <source>
        <strain evidence="4">CBS 232.78</strain>
    </source>
</reference>
<sequence length="273" mass="29804">MANVSDPSHLSLPTMKGDTTRSEATESFYKSERPSSIPVASGRPGNATPPVMSRPPPSNPRPKSAGSHVHHRFLSPAEWARVAHGLGAIKEGETHSVVHPNCWYWPPKGLPDGLYRDVVTQRTKYLFSHHLLSVLCWFLMVGQIVLGAILTALGSLELRDGTPITILAAVNTIDAGLLALMHNSGLPDRYRLNKVEFCKVEDFLKELLDTGIVEATQGVDDVLSDCFAKYQTAKATVLANMPDHYTIPQTSAKEKPIICPDPPAHFISTHAQS</sequence>
<evidence type="ECO:0000313" key="4">
    <source>
        <dbReference type="EMBL" id="KAK3390235.1"/>
    </source>
</evidence>
<dbReference type="EMBL" id="JAULSW010000002">
    <property type="protein sequence ID" value="KAK3390235.1"/>
    <property type="molecule type" value="Genomic_DNA"/>
</dbReference>
<keyword evidence="5" id="KW-1185">Reference proteome</keyword>
<keyword evidence="2" id="KW-0812">Transmembrane</keyword>
<evidence type="ECO:0000259" key="3">
    <source>
        <dbReference type="Pfam" id="PF18142"/>
    </source>
</evidence>
<feature type="compositionally biased region" description="Basic and acidic residues" evidence="1">
    <location>
        <begin position="18"/>
        <end position="33"/>
    </location>
</feature>
<keyword evidence="2" id="KW-1133">Transmembrane helix</keyword>
<dbReference type="PANTHER" id="PTHR38793:SF1">
    <property type="entry name" value="SMODS AND SLOG-ASSOCIATING 2TM EFFECTOR DOMAIN-CONTAINING PROTEIN"/>
    <property type="match status" value="1"/>
</dbReference>
<dbReference type="PANTHER" id="PTHR38793">
    <property type="entry name" value="SLATT_FUNGAL DOMAIN-CONTAINING PROTEIN-RELATED"/>
    <property type="match status" value="1"/>
</dbReference>
<evidence type="ECO:0000256" key="2">
    <source>
        <dbReference type="SAM" id="Phobius"/>
    </source>
</evidence>
<comment type="caution">
    <text evidence="4">The sequence shown here is derived from an EMBL/GenBank/DDBJ whole genome shotgun (WGS) entry which is preliminary data.</text>
</comment>
<dbReference type="Proteomes" id="UP001285441">
    <property type="component" value="Unassembled WGS sequence"/>
</dbReference>
<organism evidence="4 5">
    <name type="scientific">Podospora didyma</name>
    <dbReference type="NCBI Taxonomy" id="330526"/>
    <lineage>
        <taxon>Eukaryota</taxon>
        <taxon>Fungi</taxon>
        <taxon>Dikarya</taxon>
        <taxon>Ascomycota</taxon>
        <taxon>Pezizomycotina</taxon>
        <taxon>Sordariomycetes</taxon>
        <taxon>Sordariomycetidae</taxon>
        <taxon>Sordariales</taxon>
        <taxon>Podosporaceae</taxon>
        <taxon>Podospora</taxon>
    </lineage>
</organism>
<accession>A0AAE0U4E5</accession>
<gene>
    <name evidence="4" type="ORF">B0H63DRAFT_109444</name>
</gene>
<dbReference type="Pfam" id="PF18142">
    <property type="entry name" value="SLATT_fungal"/>
    <property type="match status" value="1"/>
</dbReference>
<protein>
    <recommendedName>
        <fullName evidence="3">SMODS and SLOG-associating 2TM effector domain-containing protein</fullName>
    </recommendedName>
</protein>
<keyword evidence="2" id="KW-0472">Membrane</keyword>
<name>A0AAE0U4E5_9PEZI</name>